<feature type="compositionally biased region" description="Low complexity" evidence="1">
    <location>
        <begin position="14"/>
        <end position="29"/>
    </location>
</feature>
<feature type="compositionally biased region" description="Polar residues" evidence="1">
    <location>
        <begin position="70"/>
        <end position="90"/>
    </location>
</feature>
<feature type="region of interest" description="Disordered" evidence="1">
    <location>
        <begin position="1"/>
        <end position="29"/>
    </location>
</feature>
<organism evidence="2 3">
    <name type="scientific">Coniophora puteana (strain RWD-64-598)</name>
    <name type="common">Brown rot fungus</name>
    <dbReference type="NCBI Taxonomy" id="741705"/>
    <lineage>
        <taxon>Eukaryota</taxon>
        <taxon>Fungi</taxon>
        <taxon>Dikarya</taxon>
        <taxon>Basidiomycota</taxon>
        <taxon>Agaricomycotina</taxon>
        <taxon>Agaricomycetes</taxon>
        <taxon>Agaricomycetidae</taxon>
        <taxon>Boletales</taxon>
        <taxon>Coniophorineae</taxon>
        <taxon>Coniophoraceae</taxon>
        <taxon>Coniophora</taxon>
    </lineage>
</organism>
<dbReference type="EMBL" id="JH711574">
    <property type="protein sequence ID" value="EIW84668.1"/>
    <property type="molecule type" value="Genomic_DNA"/>
</dbReference>
<feature type="compositionally biased region" description="Low complexity" evidence="1">
    <location>
        <begin position="91"/>
        <end position="107"/>
    </location>
</feature>
<feature type="region of interest" description="Disordered" evidence="1">
    <location>
        <begin position="44"/>
        <end position="107"/>
    </location>
</feature>
<dbReference type="GeneID" id="19209938"/>
<sequence length="107" mass="11088">MTLLPIGQEKPTHPRQTQIPQTTPAQTTTLFPLVDHLDAVVDALGDRRTRLPPPPRQATSVPGPAGPSRAGSTDTCTSASQTSSAPSCTGSPRACSSPPRSSTWGST</sequence>
<dbReference type="RefSeq" id="XP_007764233.1">
    <property type="nucleotide sequence ID" value="XM_007766043.1"/>
</dbReference>
<dbReference type="AlphaFoldDB" id="A0A5M3MZW4"/>
<dbReference type="KEGG" id="cput:CONPUDRAFT_79513"/>
<name>A0A5M3MZW4_CONPW</name>
<dbReference type="Proteomes" id="UP000053558">
    <property type="component" value="Unassembled WGS sequence"/>
</dbReference>
<comment type="caution">
    <text evidence="2">The sequence shown here is derived from an EMBL/GenBank/DDBJ whole genome shotgun (WGS) entry which is preliminary data.</text>
</comment>
<keyword evidence="3" id="KW-1185">Reference proteome</keyword>
<evidence type="ECO:0000313" key="3">
    <source>
        <dbReference type="Proteomes" id="UP000053558"/>
    </source>
</evidence>
<protein>
    <submittedName>
        <fullName evidence="2">Uncharacterized protein</fullName>
    </submittedName>
</protein>
<reference evidence="3" key="1">
    <citation type="journal article" date="2012" name="Science">
        <title>The Paleozoic origin of enzymatic lignin decomposition reconstructed from 31 fungal genomes.</title>
        <authorList>
            <person name="Floudas D."/>
            <person name="Binder M."/>
            <person name="Riley R."/>
            <person name="Barry K."/>
            <person name="Blanchette R.A."/>
            <person name="Henrissat B."/>
            <person name="Martinez A.T."/>
            <person name="Otillar R."/>
            <person name="Spatafora J.W."/>
            <person name="Yadav J.S."/>
            <person name="Aerts A."/>
            <person name="Benoit I."/>
            <person name="Boyd A."/>
            <person name="Carlson A."/>
            <person name="Copeland A."/>
            <person name="Coutinho P.M."/>
            <person name="de Vries R.P."/>
            <person name="Ferreira P."/>
            <person name="Findley K."/>
            <person name="Foster B."/>
            <person name="Gaskell J."/>
            <person name="Glotzer D."/>
            <person name="Gorecki P."/>
            <person name="Heitman J."/>
            <person name="Hesse C."/>
            <person name="Hori C."/>
            <person name="Igarashi K."/>
            <person name="Jurgens J.A."/>
            <person name="Kallen N."/>
            <person name="Kersten P."/>
            <person name="Kohler A."/>
            <person name="Kuees U."/>
            <person name="Kumar T.K.A."/>
            <person name="Kuo A."/>
            <person name="LaButti K."/>
            <person name="Larrondo L.F."/>
            <person name="Lindquist E."/>
            <person name="Ling A."/>
            <person name="Lombard V."/>
            <person name="Lucas S."/>
            <person name="Lundell T."/>
            <person name="Martin R."/>
            <person name="McLaughlin D.J."/>
            <person name="Morgenstern I."/>
            <person name="Morin E."/>
            <person name="Murat C."/>
            <person name="Nagy L.G."/>
            <person name="Nolan M."/>
            <person name="Ohm R.A."/>
            <person name="Patyshakuliyeva A."/>
            <person name="Rokas A."/>
            <person name="Ruiz-Duenas F.J."/>
            <person name="Sabat G."/>
            <person name="Salamov A."/>
            <person name="Samejima M."/>
            <person name="Schmutz J."/>
            <person name="Slot J.C."/>
            <person name="St John F."/>
            <person name="Stenlid J."/>
            <person name="Sun H."/>
            <person name="Sun S."/>
            <person name="Syed K."/>
            <person name="Tsang A."/>
            <person name="Wiebenga A."/>
            <person name="Young D."/>
            <person name="Pisabarro A."/>
            <person name="Eastwood D.C."/>
            <person name="Martin F."/>
            <person name="Cullen D."/>
            <person name="Grigoriev I.V."/>
            <person name="Hibbett D.S."/>
        </authorList>
    </citation>
    <scope>NUCLEOTIDE SEQUENCE [LARGE SCALE GENOMIC DNA]</scope>
    <source>
        <strain evidence="3">RWD-64-598 SS2</strain>
    </source>
</reference>
<evidence type="ECO:0000256" key="1">
    <source>
        <dbReference type="SAM" id="MobiDB-lite"/>
    </source>
</evidence>
<accession>A0A5M3MZW4</accession>
<evidence type="ECO:0000313" key="2">
    <source>
        <dbReference type="EMBL" id="EIW84668.1"/>
    </source>
</evidence>
<proteinExistence type="predicted"/>
<gene>
    <name evidence="2" type="ORF">CONPUDRAFT_79513</name>
</gene>